<evidence type="ECO:0000313" key="1">
    <source>
        <dbReference type="EMBL" id="QTD45303.1"/>
    </source>
</evidence>
<dbReference type="KEGG" id="otd:J1M35_20195"/>
<accession>A0A975H2X3</accession>
<gene>
    <name evidence="1" type="ORF">J1M35_20195</name>
</gene>
<evidence type="ECO:0000313" key="2">
    <source>
        <dbReference type="Proteomes" id="UP000663903"/>
    </source>
</evidence>
<keyword evidence="2" id="KW-1185">Reference proteome</keyword>
<dbReference type="Proteomes" id="UP000663903">
    <property type="component" value="Chromosome"/>
</dbReference>
<dbReference type="AlphaFoldDB" id="A0A975H2X3"/>
<dbReference type="EMBL" id="CP071796">
    <property type="protein sequence ID" value="QTD45303.1"/>
    <property type="molecule type" value="Genomic_DNA"/>
</dbReference>
<organism evidence="1 2">
    <name type="scientific">Ottowia testudinis</name>
    <dbReference type="NCBI Taxonomy" id="2816950"/>
    <lineage>
        <taxon>Bacteria</taxon>
        <taxon>Pseudomonadati</taxon>
        <taxon>Pseudomonadota</taxon>
        <taxon>Betaproteobacteria</taxon>
        <taxon>Burkholderiales</taxon>
        <taxon>Comamonadaceae</taxon>
        <taxon>Ottowia</taxon>
    </lineage>
</organism>
<dbReference type="RefSeq" id="WP_208009053.1">
    <property type="nucleotide sequence ID" value="NZ_CP071796.1"/>
</dbReference>
<name>A0A975H2X3_9BURK</name>
<protein>
    <submittedName>
        <fullName evidence="1">Uncharacterized protein</fullName>
    </submittedName>
</protein>
<reference evidence="1" key="1">
    <citation type="submission" date="2021-03" db="EMBL/GenBank/DDBJ databases">
        <title>Ottowia sp. 27C isolated from the cloaca of a Giant Asian pond turtle (Heosemys grandis).</title>
        <authorList>
            <person name="Spergser J."/>
            <person name="Busse H.-J."/>
        </authorList>
    </citation>
    <scope>NUCLEOTIDE SEQUENCE</scope>
    <source>
        <strain evidence="1">27C</strain>
    </source>
</reference>
<proteinExistence type="predicted"/>
<sequence length="58" mass="6462">MERLLALVQQARAAMVFDIFLNAKGAKISQKRQKIMGKLFCDLCKTSAPFAFKGIRAS</sequence>